<evidence type="ECO:0000313" key="12">
    <source>
        <dbReference type="EMBL" id="KAF2855478.1"/>
    </source>
</evidence>
<organism evidence="12 13">
    <name type="scientific">Plenodomus tracheiphilus IPT5</name>
    <dbReference type="NCBI Taxonomy" id="1408161"/>
    <lineage>
        <taxon>Eukaryota</taxon>
        <taxon>Fungi</taxon>
        <taxon>Dikarya</taxon>
        <taxon>Ascomycota</taxon>
        <taxon>Pezizomycotina</taxon>
        <taxon>Dothideomycetes</taxon>
        <taxon>Pleosporomycetidae</taxon>
        <taxon>Pleosporales</taxon>
        <taxon>Pleosporineae</taxon>
        <taxon>Leptosphaeriaceae</taxon>
        <taxon>Plenodomus</taxon>
    </lineage>
</organism>
<feature type="domain" description="Vta1/callose synthase N-terminal" evidence="10">
    <location>
        <begin position="14"/>
        <end position="157"/>
    </location>
</feature>
<feature type="compositionally biased region" description="Pro residues" evidence="9">
    <location>
        <begin position="329"/>
        <end position="344"/>
    </location>
</feature>
<dbReference type="InterPro" id="IPR039431">
    <property type="entry name" value="Vta1/CALS_N"/>
</dbReference>
<dbReference type="EMBL" id="MU006290">
    <property type="protein sequence ID" value="KAF2855478.1"/>
    <property type="molecule type" value="Genomic_DNA"/>
</dbReference>
<evidence type="ECO:0000256" key="5">
    <source>
        <dbReference type="ARBA" id="ARBA00022490"/>
    </source>
</evidence>
<evidence type="ECO:0000259" key="10">
    <source>
        <dbReference type="Pfam" id="PF04652"/>
    </source>
</evidence>
<dbReference type="Pfam" id="PF18097">
    <property type="entry name" value="Vta1_C"/>
    <property type="match status" value="1"/>
</dbReference>
<protein>
    <submittedName>
        <fullName evidence="12">DUF605-domain-containing protein</fullName>
    </submittedName>
</protein>
<evidence type="ECO:0000256" key="6">
    <source>
        <dbReference type="ARBA" id="ARBA00022753"/>
    </source>
</evidence>
<evidence type="ECO:0000256" key="1">
    <source>
        <dbReference type="ARBA" id="ARBA00004481"/>
    </source>
</evidence>
<keyword evidence="6" id="KW-0967">Endosome</keyword>
<dbReference type="GO" id="GO:0005771">
    <property type="term" value="C:multivesicular body"/>
    <property type="evidence" value="ECO:0007669"/>
    <property type="project" value="TreeGrafter"/>
</dbReference>
<feature type="compositionally biased region" description="Low complexity" evidence="9">
    <location>
        <begin position="345"/>
        <end position="364"/>
    </location>
</feature>
<evidence type="ECO:0000256" key="7">
    <source>
        <dbReference type="ARBA" id="ARBA00022927"/>
    </source>
</evidence>
<dbReference type="PANTHER" id="PTHR46009">
    <property type="entry name" value="VACUOLAR PROTEIN SORTING-ASSOCIATED PROTEIN VTA1 HOMOLOG"/>
    <property type="match status" value="1"/>
</dbReference>
<keyword evidence="4" id="KW-0813">Transport</keyword>
<dbReference type="Gene3D" id="1.25.40.270">
    <property type="entry name" value="Vacuolar protein sorting-associated protein vta1"/>
    <property type="match status" value="1"/>
</dbReference>
<keyword evidence="7" id="KW-0653">Protein transport</keyword>
<feature type="region of interest" description="Disordered" evidence="9">
    <location>
        <begin position="161"/>
        <end position="409"/>
    </location>
</feature>
<name>A0A6A7BMW1_9PLEO</name>
<reference evidence="12" key="1">
    <citation type="submission" date="2020-01" db="EMBL/GenBank/DDBJ databases">
        <authorList>
            <consortium name="DOE Joint Genome Institute"/>
            <person name="Haridas S."/>
            <person name="Albert R."/>
            <person name="Binder M."/>
            <person name="Bloem J."/>
            <person name="Labutti K."/>
            <person name="Salamov A."/>
            <person name="Andreopoulos B."/>
            <person name="Baker S.E."/>
            <person name="Barry K."/>
            <person name="Bills G."/>
            <person name="Bluhm B.H."/>
            <person name="Cannon C."/>
            <person name="Castanera R."/>
            <person name="Culley D.E."/>
            <person name="Daum C."/>
            <person name="Ezra D."/>
            <person name="Gonzalez J.B."/>
            <person name="Henrissat B."/>
            <person name="Kuo A."/>
            <person name="Liang C."/>
            <person name="Lipzen A."/>
            <person name="Lutzoni F."/>
            <person name="Magnuson J."/>
            <person name="Mondo S."/>
            <person name="Nolan M."/>
            <person name="Ohm R."/>
            <person name="Pangilinan J."/>
            <person name="Park H.-J."/>
            <person name="Ramirez L."/>
            <person name="Alfaro M."/>
            <person name="Sun H."/>
            <person name="Tritt A."/>
            <person name="Yoshinaga Y."/>
            <person name="Zwiers L.-H."/>
            <person name="Turgeon B.G."/>
            <person name="Goodwin S.B."/>
            <person name="Spatafora J.W."/>
            <person name="Crous P.W."/>
            <person name="Grigoriev I.V."/>
        </authorList>
    </citation>
    <scope>NUCLEOTIDE SEQUENCE</scope>
    <source>
        <strain evidence="12">IPT5</strain>
    </source>
</reference>
<keyword evidence="8" id="KW-0472">Membrane</keyword>
<feature type="compositionally biased region" description="Low complexity" evidence="9">
    <location>
        <begin position="375"/>
        <end position="396"/>
    </location>
</feature>
<dbReference type="Proteomes" id="UP000799423">
    <property type="component" value="Unassembled WGS sequence"/>
</dbReference>
<evidence type="ECO:0000256" key="2">
    <source>
        <dbReference type="ARBA" id="ARBA00004496"/>
    </source>
</evidence>
<feature type="compositionally biased region" description="Polar residues" evidence="9">
    <location>
        <begin position="301"/>
        <end position="316"/>
    </location>
</feature>
<proteinExistence type="inferred from homology"/>
<dbReference type="Gene3D" id="1.20.5.420">
    <property type="entry name" value="Immunoglobulin FC, subunit C"/>
    <property type="match status" value="1"/>
</dbReference>
<feature type="domain" description="Vta1 C-terminal" evidence="11">
    <location>
        <begin position="406"/>
        <end position="442"/>
    </location>
</feature>
<keyword evidence="13" id="KW-1185">Reference proteome</keyword>
<evidence type="ECO:0000259" key="11">
    <source>
        <dbReference type="Pfam" id="PF18097"/>
    </source>
</evidence>
<evidence type="ECO:0000313" key="13">
    <source>
        <dbReference type="Proteomes" id="UP000799423"/>
    </source>
</evidence>
<comment type="subcellular location">
    <subcellularLocation>
        <location evidence="2">Cytoplasm</location>
    </subcellularLocation>
    <subcellularLocation>
        <location evidence="1">Endosome membrane</location>
        <topology evidence="1">Peripheral membrane protein</topology>
    </subcellularLocation>
</comment>
<dbReference type="InterPro" id="IPR023175">
    <property type="entry name" value="Vta1/CALS_N_sf"/>
</dbReference>
<feature type="compositionally biased region" description="Low complexity" evidence="9">
    <location>
        <begin position="277"/>
        <end position="288"/>
    </location>
</feature>
<keyword evidence="5" id="KW-0963">Cytoplasm</keyword>
<accession>A0A6A7BMW1</accession>
<dbReference type="AlphaFoldDB" id="A0A6A7BMW1"/>
<evidence type="ECO:0000256" key="9">
    <source>
        <dbReference type="SAM" id="MobiDB-lite"/>
    </source>
</evidence>
<dbReference type="InterPro" id="IPR041212">
    <property type="entry name" value="Vta1_C"/>
</dbReference>
<evidence type="ECO:0000256" key="3">
    <source>
        <dbReference type="ARBA" id="ARBA00007895"/>
    </source>
</evidence>
<evidence type="ECO:0000256" key="8">
    <source>
        <dbReference type="ARBA" id="ARBA00023136"/>
    </source>
</evidence>
<evidence type="ECO:0000256" key="4">
    <source>
        <dbReference type="ARBA" id="ARBA00022448"/>
    </source>
</evidence>
<comment type="similarity">
    <text evidence="3">Belongs to the VTA1 family.</text>
</comment>
<feature type="compositionally biased region" description="Pro residues" evidence="9">
    <location>
        <begin position="365"/>
        <end position="374"/>
    </location>
</feature>
<sequence length="445" mass="48153">MVDTIPAKLKGLQLASFAKRAAQLERFKPIVTYWLRFYIVQRIIASGLHSADQECTAYTTDLMEKLEQAKAENPNEDALLDDTVASAYCEQFALQTFAKGEKDMAENRANGATADTLLAASTFLEIMSIWKKESDPEITSKTKFAKYHALRIVKAIKAGEDPNLTNPVQEQPEILSPPDLDPSDPEVQRINQDDTMQPPPNPYQPYVETAPNTSVQPSPTFSAPPPLSPPPPNFPSAPTGYTQPSHNDVSPMSQPAPSRQGSVVSVGGGYFPKTDLAPPTFTAEPTAAGLTTAPSMDDDPMTSSLPTSSPGSQAPSASDAANFYQNAASPPPTAQALQPQPPQNPYQSQQHPQQPPAFQQQQYVAPPPQPPPQQPQYSSPAHHNPYAQQAAPPLQQMSQGPLRNDEDSIMEATKHAKWAISALNFEDSATAVKELRIALRALGAN</sequence>
<feature type="compositionally biased region" description="Pro residues" evidence="9">
    <location>
        <begin position="222"/>
        <end position="235"/>
    </location>
</feature>
<gene>
    <name evidence="12" type="ORF">T440DRAFT_495272</name>
</gene>
<dbReference type="GO" id="GO:0032511">
    <property type="term" value="P:late endosome to vacuole transport via multivesicular body sorting pathway"/>
    <property type="evidence" value="ECO:0007669"/>
    <property type="project" value="InterPro"/>
</dbReference>
<dbReference type="GO" id="GO:0015031">
    <property type="term" value="P:protein transport"/>
    <property type="evidence" value="ECO:0007669"/>
    <property type="project" value="UniProtKB-KW"/>
</dbReference>
<feature type="compositionally biased region" description="Polar residues" evidence="9">
    <location>
        <begin position="240"/>
        <end position="260"/>
    </location>
</feature>
<dbReference type="GO" id="GO:0010008">
    <property type="term" value="C:endosome membrane"/>
    <property type="evidence" value="ECO:0007669"/>
    <property type="project" value="UniProtKB-SubCell"/>
</dbReference>
<dbReference type="Pfam" id="PF04652">
    <property type="entry name" value="Vta1"/>
    <property type="match status" value="1"/>
</dbReference>
<dbReference type="OrthoDB" id="391137at2759"/>
<dbReference type="InterPro" id="IPR044538">
    <property type="entry name" value="Vta1-like"/>
</dbReference>
<dbReference type="PANTHER" id="PTHR46009:SF1">
    <property type="entry name" value="VACUOLAR PROTEIN SORTING-ASSOCIATED PROTEIN VTA1 HOMOLOG"/>
    <property type="match status" value="1"/>
</dbReference>